<reference evidence="3" key="1">
    <citation type="submission" date="2023-10" db="EMBL/GenBank/DDBJ databases">
        <authorList>
            <person name="Hackl T."/>
        </authorList>
    </citation>
    <scope>NUCLEOTIDE SEQUENCE</scope>
</reference>
<protein>
    <submittedName>
        <fullName evidence="3">Uu.00g006280.m01.CDS01</fullName>
    </submittedName>
</protein>
<keyword evidence="1" id="KW-0812">Transmembrane</keyword>
<evidence type="ECO:0000256" key="1">
    <source>
        <dbReference type="SAM" id="Phobius"/>
    </source>
</evidence>
<feature type="domain" description="RNase H type-1" evidence="2">
    <location>
        <begin position="47"/>
        <end position="127"/>
    </location>
</feature>
<dbReference type="GO" id="GO:0003676">
    <property type="term" value="F:nucleic acid binding"/>
    <property type="evidence" value="ECO:0007669"/>
    <property type="project" value="InterPro"/>
</dbReference>
<dbReference type="InterPro" id="IPR002156">
    <property type="entry name" value="RNaseH_domain"/>
</dbReference>
<dbReference type="AlphaFoldDB" id="A0AAI8YJ39"/>
<dbReference type="Proteomes" id="UP001295740">
    <property type="component" value="Unassembled WGS sequence"/>
</dbReference>
<keyword evidence="4" id="KW-1185">Reference proteome</keyword>
<dbReference type="GO" id="GO:0004523">
    <property type="term" value="F:RNA-DNA hybrid ribonuclease activity"/>
    <property type="evidence" value="ECO:0007669"/>
    <property type="project" value="InterPro"/>
</dbReference>
<dbReference type="SUPFAM" id="SSF53098">
    <property type="entry name" value="Ribonuclease H-like"/>
    <property type="match status" value="1"/>
</dbReference>
<sequence>MSYYNMTFYVSSGFRDYPRSSAIGAVAACSMFAGGNLYWYTTAYLDRRGAIPTEQRAGITAIVVALEWALYEYDNRRSGNPPLRLTIYSDSEYVTRCMRQNIAAWERNDCVHSDGRAIYDLDLWRYIAYLNRRVRDLGPVYYMRISREENIDAVPRCIEALDRRESEEQRGHSQANDESF</sequence>
<dbReference type="InterPro" id="IPR036397">
    <property type="entry name" value="RNaseH_sf"/>
</dbReference>
<dbReference type="Gene3D" id="3.30.420.10">
    <property type="entry name" value="Ribonuclease H-like superfamily/Ribonuclease H"/>
    <property type="match status" value="1"/>
</dbReference>
<evidence type="ECO:0000313" key="3">
    <source>
        <dbReference type="EMBL" id="CAJ2506498.1"/>
    </source>
</evidence>
<keyword evidence="1" id="KW-0472">Membrane</keyword>
<evidence type="ECO:0000313" key="4">
    <source>
        <dbReference type="Proteomes" id="UP001295740"/>
    </source>
</evidence>
<proteinExistence type="predicted"/>
<feature type="transmembrane region" description="Helical" evidence="1">
    <location>
        <begin position="20"/>
        <end position="40"/>
    </location>
</feature>
<keyword evidence="1" id="KW-1133">Transmembrane helix</keyword>
<comment type="caution">
    <text evidence="3">The sequence shown here is derived from an EMBL/GenBank/DDBJ whole genome shotgun (WGS) entry which is preliminary data.</text>
</comment>
<accession>A0AAI8YJ39</accession>
<evidence type="ECO:0000259" key="2">
    <source>
        <dbReference type="Pfam" id="PF00075"/>
    </source>
</evidence>
<dbReference type="EMBL" id="CAUWAG010000008">
    <property type="protein sequence ID" value="CAJ2506498.1"/>
    <property type="molecule type" value="Genomic_DNA"/>
</dbReference>
<dbReference type="InterPro" id="IPR012337">
    <property type="entry name" value="RNaseH-like_sf"/>
</dbReference>
<gene>
    <name evidence="3" type="ORF">KHLLAP_LOCUS6966</name>
</gene>
<name>A0AAI8YJ39_9PEZI</name>
<dbReference type="Pfam" id="PF00075">
    <property type="entry name" value="RNase_H"/>
    <property type="match status" value="1"/>
</dbReference>
<organism evidence="3 4">
    <name type="scientific">Anthostomella pinea</name>
    <dbReference type="NCBI Taxonomy" id="933095"/>
    <lineage>
        <taxon>Eukaryota</taxon>
        <taxon>Fungi</taxon>
        <taxon>Dikarya</taxon>
        <taxon>Ascomycota</taxon>
        <taxon>Pezizomycotina</taxon>
        <taxon>Sordariomycetes</taxon>
        <taxon>Xylariomycetidae</taxon>
        <taxon>Xylariales</taxon>
        <taxon>Xylariaceae</taxon>
        <taxon>Anthostomella</taxon>
    </lineage>
</organism>